<accession>A0ABS4FD03</accession>
<name>A0ABS4FD03_9BACL</name>
<dbReference type="SUPFAM" id="SSF55811">
    <property type="entry name" value="Nudix"/>
    <property type="match status" value="1"/>
</dbReference>
<evidence type="ECO:0000313" key="5">
    <source>
        <dbReference type="EMBL" id="MBP1894125.1"/>
    </source>
</evidence>
<gene>
    <name evidence="5" type="ORF">J2Z18_003228</name>
</gene>
<evidence type="ECO:0000256" key="1">
    <source>
        <dbReference type="ARBA" id="ARBA00001946"/>
    </source>
</evidence>
<protein>
    <submittedName>
        <fullName evidence="5">ADP-ribose pyrophosphatase</fullName>
        <ecNumber evidence="5">3.6.1.13</ecNumber>
    </submittedName>
</protein>
<dbReference type="EC" id="3.6.1.13" evidence="5"/>
<dbReference type="PANTHER" id="PTHR11839:SF18">
    <property type="entry name" value="NUDIX HYDROLASE DOMAIN-CONTAINING PROTEIN"/>
    <property type="match status" value="1"/>
</dbReference>
<evidence type="ECO:0000256" key="3">
    <source>
        <dbReference type="RuleBase" id="RU003476"/>
    </source>
</evidence>
<dbReference type="PROSITE" id="PS51462">
    <property type="entry name" value="NUDIX"/>
    <property type="match status" value="1"/>
</dbReference>
<dbReference type="InterPro" id="IPR015797">
    <property type="entry name" value="NUDIX_hydrolase-like_dom_sf"/>
</dbReference>
<dbReference type="InterPro" id="IPR000086">
    <property type="entry name" value="NUDIX_hydrolase_dom"/>
</dbReference>
<dbReference type="EMBL" id="JAGGKI010000007">
    <property type="protein sequence ID" value="MBP1894125.1"/>
    <property type="molecule type" value="Genomic_DNA"/>
</dbReference>
<dbReference type="GO" id="GO:0047631">
    <property type="term" value="F:ADP-ribose diphosphatase activity"/>
    <property type="evidence" value="ECO:0007669"/>
    <property type="project" value="UniProtKB-EC"/>
</dbReference>
<evidence type="ECO:0000256" key="2">
    <source>
        <dbReference type="ARBA" id="ARBA00022801"/>
    </source>
</evidence>
<dbReference type="CDD" id="cd03424">
    <property type="entry name" value="NUDIX_ADPRase_Nudt5_UGPPase_Nudt14"/>
    <property type="match status" value="1"/>
</dbReference>
<comment type="caution">
    <text evidence="5">The sequence shown here is derived from an EMBL/GenBank/DDBJ whole genome shotgun (WGS) entry which is preliminary data.</text>
</comment>
<feature type="domain" description="Nudix hydrolase" evidence="4">
    <location>
        <begin position="27"/>
        <end position="157"/>
    </location>
</feature>
<reference evidence="5 6" key="1">
    <citation type="submission" date="2021-03" db="EMBL/GenBank/DDBJ databases">
        <title>Genomic Encyclopedia of Type Strains, Phase IV (KMG-IV): sequencing the most valuable type-strain genomes for metagenomic binning, comparative biology and taxonomic classification.</title>
        <authorList>
            <person name="Goeker M."/>
        </authorList>
    </citation>
    <scope>NUCLEOTIDE SEQUENCE [LARGE SCALE GENOMIC DNA]</scope>
    <source>
        <strain evidence="5 6">DSM 15596</strain>
    </source>
</reference>
<keyword evidence="2 3" id="KW-0378">Hydrolase</keyword>
<dbReference type="PRINTS" id="PR00502">
    <property type="entry name" value="NUDIXFAMILY"/>
</dbReference>
<comment type="similarity">
    <text evidence="3">Belongs to the Nudix hydrolase family.</text>
</comment>
<evidence type="ECO:0000313" key="6">
    <source>
        <dbReference type="Proteomes" id="UP000706926"/>
    </source>
</evidence>
<proteinExistence type="inferred from homology"/>
<dbReference type="GeneID" id="95405178"/>
<dbReference type="Proteomes" id="UP000706926">
    <property type="component" value="Unassembled WGS sequence"/>
</dbReference>
<dbReference type="Pfam" id="PF00293">
    <property type="entry name" value="NUDIX"/>
    <property type="match status" value="1"/>
</dbReference>
<keyword evidence="6" id="KW-1185">Reference proteome</keyword>
<sequence length="170" mass="19350">MSKSKDLVASQNGVSVYVDGHGKVYFTKDHPESVVVLAKQEDEFLLIKQQRKPVNDLVIQLPGGGVLQGENLEAAARRELLEETGYECGGLHYLGRMYPASWRCNEVAHVYYTEEILVRGEARPEDYEHIDVIRIPVQECLHRIQKNEIQDSELVFAVLQCLLRGIIHLH</sequence>
<evidence type="ECO:0000259" key="4">
    <source>
        <dbReference type="PROSITE" id="PS51462"/>
    </source>
</evidence>
<dbReference type="Gene3D" id="3.90.79.10">
    <property type="entry name" value="Nucleoside Triphosphate Pyrophosphohydrolase"/>
    <property type="match status" value="1"/>
</dbReference>
<dbReference type="InterPro" id="IPR020084">
    <property type="entry name" value="NUDIX_hydrolase_CS"/>
</dbReference>
<dbReference type="PROSITE" id="PS00893">
    <property type="entry name" value="NUDIX_BOX"/>
    <property type="match status" value="1"/>
</dbReference>
<dbReference type="InterPro" id="IPR020476">
    <property type="entry name" value="Nudix_hydrolase"/>
</dbReference>
<comment type="cofactor">
    <cofactor evidence="1">
        <name>Mg(2+)</name>
        <dbReference type="ChEBI" id="CHEBI:18420"/>
    </cofactor>
</comment>
<dbReference type="PANTHER" id="PTHR11839">
    <property type="entry name" value="UDP/ADP-SUGAR PYROPHOSPHATASE"/>
    <property type="match status" value="1"/>
</dbReference>
<dbReference type="RefSeq" id="WP_210094977.1">
    <property type="nucleotide sequence ID" value="NZ_CP139098.1"/>
</dbReference>
<organism evidence="5 6">
    <name type="scientific">Paenibacillus lactis</name>
    <dbReference type="NCBI Taxonomy" id="228574"/>
    <lineage>
        <taxon>Bacteria</taxon>
        <taxon>Bacillati</taxon>
        <taxon>Bacillota</taxon>
        <taxon>Bacilli</taxon>
        <taxon>Bacillales</taxon>
        <taxon>Paenibacillaceae</taxon>
        <taxon>Paenibacillus</taxon>
    </lineage>
</organism>